<dbReference type="EMBL" id="BMHP01000004">
    <property type="protein sequence ID" value="GGD86314.1"/>
    <property type="molecule type" value="Genomic_DNA"/>
</dbReference>
<dbReference type="Proteomes" id="UP000612456">
    <property type="component" value="Unassembled WGS sequence"/>
</dbReference>
<protein>
    <submittedName>
        <fullName evidence="2">Uncharacterized protein</fullName>
    </submittedName>
</protein>
<evidence type="ECO:0000256" key="1">
    <source>
        <dbReference type="SAM" id="Phobius"/>
    </source>
</evidence>
<gene>
    <name evidence="2" type="ORF">GCM10010911_50940</name>
</gene>
<keyword evidence="1" id="KW-0812">Transmembrane</keyword>
<accession>A0A916ZC52</accession>
<dbReference type="AlphaFoldDB" id="A0A916ZC52"/>
<proteinExistence type="predicted"/>
<keyword evidence="1" id="KW-1133">Transmembrane helix</keyword>
<sequence length="107" mass="12044">MLACKTMVMNSRQNVMIAIIIAAITLASVFSVVLYYNVATDKTSFVHLVGAETSNIWVQTKSAVIYCYPQTYPLIHTIEIKAVHMFQKPHSHIHSFGYPQGDNLSRQ</sequence>
<keyword evidence="3" id="KW-1185">Reference proteome</keyword>
<name>A0A916ZC52_9BACL</name>
<reference evidence="2" key="2">
    <citation type="submission" date="2020-09" db="EMBL/GenBank/DDBJ databases">
        <authorList>
            <person name="Sun Q."/>
            <person name="Zhou Y."/>
        </authorList>
    </citation>
    <scope>NUCLEOTIDE SEQUENCE</scope>
    <source>
        <strain evidence="2">CGMCC 1.15178</strain>
    </source>
</reference>
<organism evidence="2 3">
    <name type="scientific">Paenibacillus nasutitermitis</name>
    <dbReference type="NCBI Taxonomy" id="1652958"/>
    <lineage>
        <taxon>Bacteria</taxon>
        <taxon>Bacillati</taxon>
        <taxon>Bacillota</taxon>
        <taxon>Bacilli</taxon>
        <taxon>Bacillales</taxon>
        <taxon>Paenibacillaceae</taxon>
        <taxon>Paenibacillus</taxon>
    </lineage>
</organism>
<evidence type="ECO:0000313" key="3">
    <source>
        <dbReference type="Proteomes" id="UP000612456"/>
    </source>
</evidence>
<dbReference type="RefSeq" id="WP_188996371.1">
    <property type="nucleotide sequence ID" value="NZ_BMHP01000004.1"/>
</dbReference>
<evidence type="ECO:0000313" key="2">
    <source>
        <dbReference type="EMBL" id="GGD86314.1"/>
    </source>
</evidence>
<comment type="caution">
    <text evidence="2">The sequence shown here is derived from an EMBL/GenBank/DDBJ whole genome shotgun (WGS) entry which is preliminary data.</text>
</comment>
<feature type="transmembrane region" description="Helical" evidence="1">
    <location>
        <begin position="15"/>
        <end position="36"/>
    </location>
</feature>
<keyword evidence="1" id="KW-0472">Membrane</keyword>
<reference evidence="2" key="1">
    <citation type="journal article" date="2014" name="Int. J. Syst. Evol. Microbiol.">
        <title>Complete genome sequence of Corynebacterium casei LMG S-19264T (=DSM 44701T), isolated from a smear-ripened cheese.</title>
        <authorList>
            <consortium name="US DOE Joint Genome Institute (JGI-PGF)"/>
            <person name="Walter F."/>
            <person name="Albersmeier A."/>
            <person name="Kalinowski J."/>
            <person name="Ruckert C."/>
        </authorList>
    </citation>
    <scope>NUCLEOTIDE SEQUENCE</scope>
    <source>
        <strain evidence="2">CGMCC 1.15178</strain>
    </source>
</reference>